<dbReference type="PANTHER" id="PTHR30537:SF10">
    <property type="entry name" value="TRANSCRIPTIONAL REGULATOR-RELATED"/>
    <property type="match status" value="1"/>
</dbReference>
<dbReference type="FunFam" id="3.40.190.290:FF:000001">
    <property type="entry name" value="Transcriptional regulator, LysR family"/>
    <property type="match status" value="1"/>
</dbReference>
<dbReference type="InterPro" id="IPR005119">
    <property type="entry name" value="LysR_subst-bd"/>
</dbReference>
<dbReference type="PANTHER" id="PTHR30537">
    <property type="entry name" value="HTH-TYPE TRANSCRIPTIONAL REGULATOR"/>
    <property type="match status" value="1"/>
</dbReference>
<reference evidence="6 7" key="1">
    <citation type="submission" date="2014-06" db="EMBL/GenBank/DDBJ databases">
        <title>Whole Genome Sequences of Three Symbiotic Endozoicomonas Bacteria.</title>
        <authorList>
            <person name="Neave M.J."/>
            <person name="Apprill A."/>
            <person name="Voolstra C.R."/>
        </authorList>
    </citation>
    <scope>NUCLEOTIDE SEQUENCE [LARGE SCALE GENOMIC DNA]</scope>
    <source>
        <strain evidence="6 7">DSM 22380</strain>
    </source>
</reference>
<comment type="similarity">
    <text evidence="1">Belongs to the LysR transcriptional regulatory family.</text>
</comment>
<dbReference type="Pfam" id="PF00126">
    <property type="entry name" value="HTH_1"/>
    <property type="match status" value="1"/>
</dbReference>
<dbReference type="AlphaFoldDB" id="A0A081KC03"/>
<accession>A0A081KC03</accession>
<dbReference type="GO" id="GO:0043565">
    <property type="term" value="F:sequence-specific DNA binding"/>
    <property type="evidence" value="ECO:0007669"/>
    <property type="project" value="TreeGrafter"/>
</dbReference>
<dbReference type="STRING" id="305900.GV64_13875"/>
<dbReference type="Proteomes" id="UP000027997">
    <property type="component" value="Unassembled WGS sequence"/>
</dbReference>
<organism evidence="6 7">
    <name type="scientific">Endozoicomonas elysicola</name>
    <dbReference type="NCBI Taxonomy" id="305900"/>
    <lineage>
        <taxon>Bacteria</taxon>
        <taxon>Pseudomonadati</taxon>
        <taxon>Pseudomonadota</taxon>
        <taxon>Gammaproteobacteria</taxon>
        <taxon>Oceanospirillales</taxon>
        <taxon>Endozoicomonadaceae</taxon>
        <taxon>Endozoicomonas</taxon>
    </lineage>
</organism>
<name>A0A081KC03_9GAMM</name>
<comment type="caution">
    <text evidence="6">The sequence shown here is derived from an EMBL/GenBank/DDBJ whole genome shotgun (WGS) entry which is preliminary data.</text>
</comment>
<dbReference type="InterPro" id="IPR036388">
    <property type="entry name" value="WH-like_DNA-bd_sf"/>
</dbReference>
<dbReference type="InterPro" id="IPR058163">
    <property type="entry name" value="LysR-type_TF_proteobact-type"/>
</dbReference>
<dbReference type="EMBL" id="JOJP01000001">
    <property type="protein sequence ID" value="KEI71679.1"/>
    <property type="molecule type" value="Genomic_DNA"/>
</dbReference>
<dbReference type="GO" id="GO:0006351">
    <property type="term" value="P:DNA-templated transcription"/>
    <property type="evidence" value="ECO:0007669"/>
    <property type="project" value="TreeGrafter"/>
</dbReference>
<evidence type="ECO:0000256" key="4">
    <source>
        <dbReference type="ARBA" id="ARBA00023163"/>
    </source>
</evidence>
<dbReference type="Gene3D" id="3.40.190.290">
    <property type="match status" value="1"/>
</dbReference>
<keyword evidence="7" id="KW-1185">Reference proteome</keyword>
<keyword evidence="3" id="KW-0238">DNA-binding</keyword>
<feature type="domain" description="HTH lysR-type" evidence="5">
    <location>
        <begin position="10"/>
        <end position="59"/>
    </location>
</feature>
<evidence type="ECO:0000256" key="3">
    <source>
        <dbReference type="ARBA" id="ARBA00023125"/>
    </source>
</evidence>
<dbReference type="SUPFAM" id="SSF53850">
    <property type="entry name" value="Periplasmic binding protein-like II"/>
    <property type="match status" value="1"/>
</dbReference>
<evidence type="ECO:0000313" key="6">
    <source>
        <dbReference type="EMBL" id="KEI71679.1"/>
    </source>
</evidence>
<evidence type="ECO:0000256" key="1">
    <source>
        <dbReference type="ARBA" id="ARBA00009437"/>
    </source>
</evidence>
<dbReference type="InterPro" id="IPR000847">
    <property type="entry name" value="LysR_HTH_N"/>
</dbReference>
<gene>
    <name evidence="6" type="ORF">GV64_13875</name>
</gene>
<keyword evidence="4" id="KW-0804">Transcription</keyword>
<dbReference type="GO" id="GO:0003700">
    <property type="term" value="F:DNA-binding transcription factor activity"/>
    <property type="evidence" value="ECO:0007669"/>
    <property type="project" value="InterPro"/>
</dbReference>
<proteinExistence type="inferred from homology"/>
<dbReference type="FunFam" id="1.10.10.10:FF:000001">
    <property type="entry name" value="LysR family transcriptional regulator"/>
    <property type="match status" value="1"/>
</dbReference>
<dbReference type="Pfam" id="PF03466">
    <property type="entry name" value="LysR_substrate"/>
    <property type="match status" value="1"/>
</dbReference>
<dbReference type="eggNOG" id="COG0583">
    <property type="taxonomic scope" value="Bacteria"/>
</dbReference>
<evidence type="ECO:0000259" key="5">
    <source>
        <dbReference type="PROSITE" id="PS50931"/>
    </source>
</evidence>
<dbReference type="Gene3D" id="1.10.10.10">
    <property type="entry name" value="Winged helix-like DNA-binding domain superfamily/Winged helix DNA-binding domain"/>
    <property type="match status" value="1"/>
</dbReference>
<protein>
    <submittedName>
        <fullName evidence="6">LysR family transcriptional regulator</fullName>
    </submittedName>
</protein>
<dbReference type="InterPro" id="IPR036390">
    <property type="entry name" value="WH_DNA-bd_sf"/>
</dbReference>
<sequence length="291" mass="33145">MYSLEGITEFVTVAETRSFTTSGKRLGISTAQVSRQINHLENRLKTKLFYRTTRKVSMTEEGGIFYQHCRQILNNLEDAERAISNRQEKPQGLIKMTAPVAYGEQYVMPVILDYMEMFPQIEVSCNLTNQTLDLVQEGYDLAIRLGHLKDSSMIAKQLSTRTQFVCAAPSYLERHGTPHTLSELIQHNCLTGNTPYWRFMENSRQRTIKVSGNLTCMSGHILTDAAKRGMGLVQLPGYYVSNAIQSRDLIVLLEPFCEPREGIWALYPHNRQLSPKIRMLVDLLAEKLPVV</sequence>
<keyword evidence="2" id="KW-0805">Transcription regulation</keyword>
<evidence type="ECO:0000313" key="7">
    <source>
        <dbReference type="Proteomes" id="UP000027997"/>
    </source>
</evidence>
<evidence type="ECO:0000256" key="2">
    <source>
        <dbReference type="ARBA" id="ARBA00023015"/>
    </source>
</evidence>
<dbReference type="RefSeq" id="WP_020583379.1">
    <property type="nucleotide sequence ID" value="NZ_JOJP01000001.1"/>
</dbReference>
<dbReference type="SUPFAM" id="SSF46785">
    <property type="entry name" value="Winged helix' DNA-binding domain"/>
    <property type="match status" value="1"/>
</dbReference>
<dbReference type="PROSITE" id="PS50931">
    <property type="entry name" value="HTH_LYSR"/>
    <property type="match status" value="1"/>
</dbReference>